<dbReference type="PROSITE" id="PS00659">
    <property type="entry name" value="GLYCOSYL_HYDROL_F5"/>
    <property type="match status" value="1"/>
</dbReference>
<evidence type="ECO:0000313" key="13">
    <source>
        <dbReference type="Proteomes" id="UP000637002"/>
    </source>
</evidence>
<dbReference type="InterPro" id="IPR018366">
    <property type="entry name" value="CBM2_CS"/>
</dbReference>
<name>A0A916UQ80_9HYPH</name>
<dbReference type="RefSeq" id="WP_188611334.1">
    <property type="nucleotide sequence ID" value="NZ_BMGG01000008.1"/>
</dbReference>
<dbReference type="Pfam" id="PF00150">
    <property type="entry name" value="Cellulase"/>
    <property type="match status" value="1"/>
</dbReference>
<dbReference type="GO" id="GO:0008810">
    <property type="term" value="F:cellulase activity"/>
    <property type="evidence" value="ECO:0007669"/>
    <property type="project" value="UniProtKB-EC"/>
</dbReference>
<feature type="domain" description="CBM2" evidence="11">
    <location>
        <begin position="1"/>
        <end position="105"/>
    </location>
</feature>
<keyword evidence="13" id="KW-1185">Reference proteome</keyword>
<feature type="domain" description="CBM2" evidence="11">
    <location>
        <begin position="719"/>
        <end position="819"/>
    </location>
</feature>
<dbReference type="Gene3D" id="3.20.20.80">
    <property type="entry name" value="Glycosidases"/>
    <property type="match status" value="1"/>
</dbReference>
<evidence type="ECO:0000256" key="6">
    <source>
        <dbReference type="ARBA" id="ARBA00022837"/>
    </source>
</evidence>
<accession>A0A916UQ80</accession>
<evidence type="ECO:0000256" key="3">
    <source>
        <dbReference type="ARBA" id="ARBA00022729"/>
    </source>
</evidence>
<evidence type="ECO:0000256" key="5">
    <source>
        <dbReference type="ARBA" id="ARBA00022801"/>
    </source>
</evidence>
<dbReference type="Gene3D" id="2.60.40.290">
    <property type="match status" value="2"/>
</dbReference>
<keyword evidence="3" id="KW-0732">Signal</keyword>
<organism evidence="12 13">
    <name type="scientific">Chelatococcus reniformis</name>
    <dbReference type="NCBI Taxonomy" id="1494448"/>
    <lineage>
        <taxon>Bacteria</taxon>
        <taxon>Pseudomonadati</taxon>
        <taxon>Pseudomonadota</taxon>
        <taxon>Alphaproteobacteria</taxon>
        <taxon>Hyphomicrobiales</taxon>
        <taxon>Chelatococcaceae</taxon>
        <taxon>Chelatococcus</taxon>
    </lineage>
</organism>
<dbReference type="SMART" id="SM00237">
    <property type="entry name" value="Calx_beta"/>
    <property type="match status" value="2"/>
</dbReference>
<evidence type="ECO:0000313" key="12">
    <source>
        <dbReference type="EMBL" id="GGC81378.1"/>
    </source>
</evidence>
<dbReference type="Pfam" id="PF03160">
    <property type="entry name" value="Calx-beta"/>
    <property type="match status" value="2"/>
</dbReference>
<dbReference type="InterPro" id="IPR003644">
    <property type="entry name" value="Calx_beta"/>
</dbReference>
<gene>
    <name evidence="12" type="ORF">GCM10010994_44180</name>
</gene>
<dbReference type="InterPro" id="IPR017853">
    <property type="entry name" value="GH"/>
</dbReference>
<evidence type="ECO:0000256" key="4">
    <source>
        <dbReference type="ARBA" id="ARBA00022737"/>
    </source>
</evidence>
<dbReference type="InterPro" id="IPR008965">
    <property type="entry name" value="CBM2/CBM3_carb-bd_dom_sf"/>
</dbReference>
<reference evidence="12" key="1">
    <citation type="journal article" date="2014" name="Int. J. Syst. Evol. Microbiol.">
        <title>Complete genome sequence of Corynebacterium casei LMG S-19264T (=DSM 44701T), isolated from a smear-ripened cheese.</title>
        <authorList>
            <consortium name="US DOE Joint Genome Institute (JGI-PGF)"/>
            <person name="Walter F."/>
            <person name="Albersmeier A."/>
            <person name="Kalinowski J."/>
            <person name="Ruckert C."/>
        </authorList>
    </citation>
    <scope>NUCLEOTIDE SEQUENCE</scope>
    <source>
        <strain evidence="12">CGMCC 1.12919</strain>
    </source>
</reference>
<keyword evidence="8" id="KW-0119">Carbohydrate metabolism</keyword>
<dbReference type="InterPro" id="IPR001547">
    <property type="entry name" value="Glyco_hydro_5"/>
</dbReference>
<dbReference type="GO" id="GO:0016020">
    <property type="term" value="C:membrane"/>
    <property type="evidence" value="ECO:0007669"/>
    <property type="project" value="InterPro"/>
</dbReference>
<evidence type="ECO:0000256" key="10">
    <source>
        <dbReference type="ARBA" id="ARBA00023326"/>
    </source>
</evidence>
<reference evidence="12" key="2">
    <citation type="submission" date="2020-09" db="EMBL/GenBank/DDBJ databases">
        <authorList>
            <person name="Sun Q."/>
            <person name="Zhou Y."/>
        </authorList>
    </citation>
    <scope>NUCLEOTIDE SEQUENCE</scope>
    <source>
        <strain evidence="12">CGMCC 1.12919</strain>
    </source>
</reference>
<dbReference type="GO" id="GO:0030247">
    <property type="term" value="F:polysaccharide binding"/>
    <property type="evidence" value="ECO:0007669"/>
    <property type="project" value="UniProtKB-UniRule"/>
</dbReference>
<keyword evidence="5" id="KW-0378">Hydrolase</keyword>
<dbReference type="Proteomes" id="UP000637002">
    <property type="component" value="Unassembled WGS sequence"/>
</dbReference>
<dbReference type="PANTHER" id="PTHR35923">
    <property type="entry name" value="MAJOR EXTRACELLULAR ENDOGLUCANASE"/>
    <property type="match status" value="1"/>
</dbReference>
<sequence length="819" mass="86266">MAYGADFSVASSWDSGFIGTVVVHNANTTSMDGWLVAFDAPFDITNLWDGEIVSHVGDHYVVKNAVWNGSVPASGSVSFGFQAGAAGPPTAPTGFSVNGQPIGTPPPDLPVISALDRLITETDSGATQRAFKVTLSEASSETVSVDYKTTDGTATAGSDYRAKSGTLTFAPGETSKTVMVLVNGDTRAEADETFSLTLANAAHAAIGKASGVGTIVNDDAVPRPTLSVADISVAEGNPVTTGGGVGFFHTVGSQIVDEAGDPVKIAGVNWFGMESNRFAPDGLHVRNYEDMMDQMVELGFNTIRLPYSDQLFDAGSVPTGIDYHKNPDLVGLNGLQIMDKIVAYAGEIGLKIILDHHRSSAGASASENGLWYDETYSEQTWIANWTMLAERYAGNSTVIGADLHNEPHNGTWGGGGATDWAAAAERAGNAVLAAHPDWLIFVEGVAAYQDNYYWWGGNLMGVADRPIELDLPGRVVYSAHDYPNSVYGQPWFNDPNFPDNLTAKFDQMWGYIARENIAPVFIGEFGSKLTDPKDVAWLSKLQAYLAGDYDANGTIDLAAGQQGFSWTWWSWNPNSGDTGGILNDDWTTVQAGKVASLEPLMFDFDADGGTTVDGTTAARFAVELSAASASVVSVDYTTVALTADATDFTPTSGTLTFAPGETSKIVTVPVRGDAMAEANETFRLALSAPRNADLSKAAATATIVNDDASALTASTSLAHTAAAAHLAVSTEIVDDWGTGAVASLLVENAGATAVDDWTIELQTPLDIASIWNAQIVAHTDDVYAIRAADGNHHLDVGKSVSFGFQVVGQAAPGSFEWLV</sequence>
<keyword evidence="6" id="KW-0106">Calcium</keyword>
<dbReference type="SMART" id="SM00637">
    <property type="entry name" value="CBD_II"/>
    <property type="match status" value="2"/>
</dbReference>
<evidence type="ECO:0000256" key="1">
    <source>
        <dbReference type="ARBA" id="ARBA00000966"/>
    </source>
</evidence>
<comment type="caution">
    <text evidence="12">The sequence shown here is derived from an EMBL/GenBank/DDBJ whole genome shotgun (WGS) entry which is preliminary data.</text>
</comment>
<dbReference type="InterPro" id="IPR018087">
    <property type="entry name" value="Glyco_hydro_5_CS"/>
</dbReference>
<evidence type="ECO:0000256" key="9">
    <source>
        <dbReference type="ARBA" id="ARBA00023295"/>
    </source>
</evidence>
<dbReference type="SUPFAM" id="SSF51445">
    <property type="entry name" value="(Trans)glycosidases"/>
    <property type="match status" value="1"/>
</dbReference>
<dbReference type="GO" id="GO:0007154">
    <property type="term" value="P:cell communication"/>
    <property type="evidence" value="ECO:0007669"/>
    <property type="project" value="InterPro"/>
</dbReference>
<dbReference type="InterPro" id="IPR038081">
    <property type="entry name" value="CalX-like_sf"/>
</dbReference>
<dbReference type="InterPro" id="IPR012291">
    <property type="entry name" value="CBM2_carb-bd_dom_sf"/>
</dbReference>
<keyword evidence="10" id="KW-0624">Polysaccharide degradation</keyword>
<dbReference type="PANTHER" id="PTHR35923:SF2">
    <property type="entry name" value="ENDOGLUCANASE"/>
    <property type="match status" value="1"/>
</dbReference>
<dbReference type="Pfam" id="PF00553">
    <property type="entry name" value="CBM_2"/>
    <property type="match status" value="2"/>
</dbReference>
<evidence type="ECO:0000256" key="7">
    <source>
        <dbReference type="ARBA" id="ARBA00023001"/>
    </source>
</evidence>
<proteinExistence type="predicted"/>
<dbReference type="InterPro" id="IPR001919">
    <property type="entry name" value="CBD2"/>
</dbReference>
<dbReference type="AlphaFoldDB" id="A0A916UQ80"/>
<comment type="catalytic activity">
    <reaction evidence="1">
        <text>Endohydrolysis of (1-&gt;4)-beta-D-glucosidic linkages in cellulose, lichenin and cereal beta-D-glucans.</text>
        <dbReference type="EC" id="3.2.1.4"/>
    </reaction>
</comment>
<dbReference type="GO" id="GO:0030245">
    <property type="term" value="P:cellulose catabolic process"/>
    <property type="evidence" value="ECO:0007669"/>
    <property type="project" value="UniProtKB-KW"/>
</dbReference>
<dbReference type="EMBL" id="BMGG01000008">
    <property type="protein sequence ID" value="GGC81378.1"/>
    <property type="molecule type" value="Genomic_DNA"/>
</dbReference>
<dbReference type="PROSITE" id="PS00561">
    <property type="entry name" value="CBM2_A"/>
    <property type="match status" value="1"/>
</dbReference>
<dbReference type="PROSITE" id="PS51173">
    <property type="entry name" value="CBM2"/>
    <property type="match status" value="2"/>
</dbReference>
<dbReference type="EC" id="3.2.1.4" evidence="2"/>
<dbReference type="SUPFAM" id="SSF141072">
    <property type="entry name" value="CalX-like"/>
    <property type="match status" value="2"/>
</dbReference>
<dbReference type="SUPFAM" id="SSF49384">
    <property type="entry name" value="Carbohydrate-binding domain"/>
    <property type="match status" value="2"/>
</dbReference>
<keyword evidence="4" id="KW-0677">Repeat</keyword>
<evidence type="ECO:0000256" key="8">
    <source>
        <dbReference type="ARBA" id="ARBA00023277"/>
    </source>
</evidence>
<dbReference type="Gene3D" id="2.60.40.2030">
    <property type="match status" value="2"/>
</dbReference>
<evidence type="ECO:0000259" key="11">
    <source>
        <dbReference type="PROSITE" id="PS51173"/>
    </source>
</evidence>
<protein>
    <recommendedName>
        <fullName evidence="2">cellulase</fullName>
        <ecNumber evidence="2">3.2.1.4</ecNumber>
    </recommendedName>
</protein>
<evidence type="ECO:0000256" key="2">
    <source>
        <dbReference type="ARBA" id="ARBA00012601"/>
    </source>
</evidence>
<keyword evidence="7" id="KW-0136">Cellulose degradation</keyword>
<keyword evidence="9" id="KW-0326">Glycosidase</keyword>